<feature type="transmembrane region" description="Helical" evidence="7">
    <location>
        <begin position="35"/>
        <end position="57"/>
    </location>
</feature>
<comment type="subcellular location">
    <subcellularLocation>
        <location evidence="1">Cell membrane</location>
        <topology evidence="1">Multi-pass membrane protein</topology>
    </subcellularLocation>
</comment>
<keyword evidence="4 7" id="KW-0812">Transmembrane</keyword>
<protein>
    <submittedName>
        <fullName evidence="9">SNARE associated Golgi protein-related protein</fullName>
    </submittedName>
</protein>
<keyword evidence="6 7" id="KW-0472">Membrane</keyword>
<feature type="transmembrane region" description="Helical" evidence="7">
    <location>
        <begin position="179"/>
        <end position="202"/>
    </location>
</feature>
<evidence type="ECO:0000256" key="6">
    <source>
        <dbReference type="ARBA" id="ARBA00023136"/>
    </source>
</evidence>
<feature type="transmembrane region" description="Helical" evidence="7">
    <location>
        <begin position="151"/>
        <end position="173"/>
    </location>
</feature>
<dbReference type="InterPro" id="IPR032818">
    <property type="entry name" value="DedA-like"/>
</dbReference>
<sequence length="333" mass="33638">MLESVGALTGSPWIYAVVALSVVLDVFLPVLPSGVLVITAATAAAASTSTTVTAAAGEATRHVPSLVILTLCAATASVLGDLVAYRLAWCGGDRLDRAIARSRRLTSAQERLGAALSRGGGALVVIARFAPAGRSVVSLGAGAAHRKVKEFLPWSAVAGVAWAVYSVGLGYFGGQWLGAGWLGTAVSVLALFLAGSLAAVVVRRPARPSAVAAAVAGAPGRHLTARTAAQARAAAPRISRPSSSRWVASAISATARSKTSWLCAAGARKPDTLRTYCRAAALISSSVASSGMAGGRSVLMLRHMPPVCDATLTTGLRTYASARPPSGPTGGMT</sequence>
<evidence type="ECO:0000256" key="1">
    <source>
        <dbReference type="ARBA" id="ARBA00004651"/>
    </source>
</evidence>
<dbReference type="InterPro" id="IPR032816">
    <property type="entry name" value="VTT_dom"/>
</dbReference>
<name>A0A8D3WNR5_STRFA</name>
<accession>A0A8D3WNR5</accession>
<evidence type="ECO:0000256" key="7">
    <source>
        <dbReference type="SAM" id="Phobius"/>
    </source>
</evidence>
<feature type="transmembrane region" description="Helical" evidence="7">
    <location>
        <begin position="63"/>
        <end position="85"/>
    </location>
</feature>
<feature type="domain" description="VTT" evidence="8">
    <location>
        <begin position="50"/>
        <end position="171"/>
    </location>
</feature>
<proteinExistence type="inferred from homology"/>
<keyword evidence="3" id="KW-1003">Cell membrane</keyword>
<keyword evidence="5 7" id="KW-1133">Transmembrane helix</keyword>
<dbReference type="AlphaFoldDB" id="A0A8D3WNR5"/>
<organism evidence="9 10">
    <name type="scientific">Streptomyces pratensis (strain ATCC 33331 / IAF-45CD)</name>
    <dbReference type="NCBI Taxonomy" id="591167"/>
    <lineage>
        <taxon>Bacteria</taxon>
        <taxon>Bacillati</taxon>
        <taxon>Actinomycetota</taxon>
        <taxon>Actinomycetes</taxon>
        <taxon>Kitasatosporales</taxon>
        <taxon>Streptomycetaceae</taxon>
        <taxon>Streptomyces</taxon>
    </lineage>
</organism>
<evidence type="ECO:0000256" key="3">
    <source>
        <dbReference type="ARBA" id="ARBA00022475"/>
    </source>
</evidence>
<feature type="transmembrane region" description="Helical" evidence="7">
    <location>
        <begin position="12"/>
        <end position="28"/>
    </location>
</feature>
<evidence type="ECO:0000256" key="5">
    <source>
        <dbReference type="ARBA" id="ARBA00022989"/>
    </source>
</evidence>
<evidence type="ECO:0000256" key="2">
    <source>
        <dbReference type="ARBA" id="ARBA00010792"/>
    </source>
</evidence>
<evidence type="ECO:0000313" key="10">
    <source>
        <dbReference type="Proteomes" id="UP000002066"/>
    </source>
</evidence>
<dbReference type="EMBL" id="CP002475">
    <property type="protein sequence ID" value="ADW05888.1"/>
    <property type="molecule type" value="Genomic_DNA"/>
</dbReference>
<dbReference type="PANTHER" id="PTHR30353">
    <property type="entry name" value="INNER MEMBRANE PROTEIN DEDA-RELATED"/>
    <property type="match status" value="1"/>
</dbReference>
<comment type="similarity">
    <text evidence="2">Belongs to the DedA family.</text>
</comment>
<evidence type="ECO:0000256" key="4">
    <source>
        <dbReference type="ARBA" id="ARBA00022692"/>
    </source>
</evidence>
<evidence type="ECO:0000313" key="9">
    <source>
        <dbReference type="EMBL" id="ADW05888.1"/>
    </source>
</evidence>
<evidence type="ECO:0000259" key="8">
    <source>
        <dbReference type="Pfam" id="PF09335"/>
    </source>
</evidence>
<dbReference type="GO" id="GO:0005886">
    <property type="term" value="C:plasma membrane"/>
    <property type="evidence" value="ECO:0007669"/>
    <property type="project" value="UniProtKB-SubCell"/>
</dbReference>
<dbReference type="PANTHER" id="PTHR30353:SF0">
    <property type="entry name" value="TRANSMEMBRANE PROTEIN"/>
    <property type="match status" value="1"/>
</dbReference>
<dbReference type="KEGG" id="sfa:Sfla_4484"/>
<dbReference type="Proteomes" id="UP000002066">
    <property type="component" value="Chromosome"/>
</dbReference>
<reference evidence="9 10" key="1">
    <citation type="submission" date="2011-01" db="EMBL/GenBank/DDBJ databases">
        <title>Complete sequence of chromosome of Streptomyces flavogriseus ATCC 33331.</title>
        <authorList>
            <consortium name="US DOE Joint Genome Institute"/>
            <person name="Lucas S."/>
            <person name="Copeland A."/>
            <person name="Lapidus A."/>
            <person name="Cheng J.-F."/>
            <person name="Goodwin L."/>
            <person name="Pitluck S."/>
            <person name="Davenport K."/>
            <person name="Detter J.C."/>
            <person name="Han C."/>
            <person name="Tapia R."/>
            <person name="Land M."/>
            <person name="Hauser L."/>
            <person name="Kyrpides N."/>
            <person name="Ivanova N."/>
            <person name="Ovchinnikova G."/>
            <person name="Pagani I."/>
            <person name="Brumm P."/>
            <person name="Mead D."/>
            <person name="Woyke T."/>
        </authorList>
    </citation>
    <scope>NUCLEOTIDE SEQUENCE [LARGE SCALE GENOMIC DNA]</scope>
    <source>
        <strain evidence="10">ATCC 33331 / IAF-45CD</strain>
    </source>
</reference>
<gene>
    <name evidence="9" type="ordered locus">Sfla_4484</name>
</gene>
<dbReference type="Pfam" id="PF09335">
    <property type="entry name" value="VTT_dom"/>
    <property type="match status" value="1"/>
</dbReference>